<dbReference type="GO" id="GO:0005886">
    <property type="term" value="C:plasma membrane"/>
    <property type="evidence" value="ECO:0007669"/>
    <property type="project" value="TreeGrafter"/>
</dbReference>
<evidence type="ECO:0000256" key="2">
    <source>
        <dbReference type="ARBA" id="ARBA00022500"/>
    </source>
</evidence>
<proteinExistence type="inferred from homology"/>
<feature type="transmembrane region" description="Helical" evidence="5">
    <location>
        <begin position="190"/>
        <end position="214"/>
    </location>
</feature>
<keyword evidence="5" id="KW-0812">Transmembrane</keyword>
<keyword evidence="2" id="KW-0145">Chemotaxis</keyword>
<evidence type="ECO:0000259" key="7">
    <source>
        <dbReference type="PROSITE" id="PS50885"/>
    </source>
</evidence>
<organism evidence="8 9">
    <name type="scientific">Aquincola agrisoli</name>
    <dbReference type="NCBI Taxonomy" id="3119538"/>
    <lineage>
        <taxon>Bacteria</taxon>
        <taxon>Pseudomonadati</taxon>
        <taxon>Pseudomonadota</taxon>
        <taxon>Betaproteobacteria</taxon>
        <taxon>Burkholderiales</taxon>
        <taxon>Sphaerotilaceae</taxon>
        <taxon>Aquincola</taxon>
    </lineage>
</organism>
<dbReference type="GO" id="GO:0004888">
    <property type="term" value="F:transmembrane signaling receptor activity"/>
    <property type="evidence" value="ECO:0007669"/>
    <property type="project" value="InterPro"/>
</dbReference>
<comment type="similarity">
    <text evidence="3">Belongs to the methyl-accepting chemotaxis (MCP) protein family.</text>
</comment>
<dbReference type="Proteomes" id="UP001336250">
    <property type="component" value="Unassembled WGS sequence"/>
</dbReference>
<keyword evidence="5" id="KW-1133">Transmembrane helix</keyword>
<name>A0AAW9Q8J3_9BURK</name>
<dbReference type="PROSITE" id="PS50111">
    <property type="entry name" value="CHEMOTAXIS_TRANSDUC_2"/>
    <property type="match status" value="1"/>
</dbReference>
<evidence type="ECO:0000256" key="3">
    <source>
        <dbReference type="ARBA" id="ARBA00029447"/>
    </source>
</evidence>
<dbReference type="GO" id="GO:0006935">
    <property type="term" value="P:chemotaxis"/>
    <property type="evidence" value="ECO:0007669"/>
    <property type="project" value="UniProtKB-KW"/>
</dbReference>
<dbReference type="PROSITE" id="PS50885">
    <property type="entry name" value="HAMP"/>
    <property type="match status" value="2"/>
</dbReference>
<evidence type="ECO:0000313" key="9">
    <source>
        <dbReference type="Proteomes" id="UP001336250"/>
    </source>
</evidence>
<dbReference type="CDD" id="cd11386">
    <property type="entry name" value="MCP_signal"/>
    <property type="match status" value="1"/>
</dbReference>
<dbReference type="SUPFAM" id="SSF58104">
    <property type="entry name" value="Methyl-accepting chemotaxis protein (MCP) signaling domain"/>
    <property type="match status" value="1"/>
</dbReference>
<feature type="transmembrane region" description="Helical" evidence="5">
    <location>
        <begin position="12"/>
        <end position="31"/>
    </location>
</feature>
<dbReference type="InterPro" id="IPR003660">
    <property type="entry name" value="HAMP_dom"/>
</dbReference>
<dbReference type="SMART" id="SM00283">
    <property type="entry name" value="MA"/>
    <property type="match status" value="1"/>
</dbReference>
<dbReference type="AlphaFoldDB" id="A0AAW9Q8J3"/>
<dbReference type="Pfam" id="PF12729">
    <property type="entry name" value="4HB_MCP_1"/>
    <property type="match status" value="1"/>
</dbReference>
<evidence type="ECO:0000313" key="8">
    <source>
        <dbReference type="EMBL" id="MEF7616318.1"/>
    </source>
</evidence>
<reference evidence="8 9" key="1">
    <citation type="submission" date="2024-02" db="EMBL/GenBank/DDBJ databases">
        <title>Genome sequence of Aquincola sp. MAHUQ-54.</title>
        <authorList>
            <person name="Huq M.A."/>
        </authorList>
    </citation>
    <scope>NUCLEOTIDE SEQUENCE [LARGE SCALE GENOMIC DNA]</scope>
    <source>
        <strain evidence="8 9">MAHUQ-54</strain>
    </source>
</reference>
<dbReference type="GO" id="GO:0007165">
    <property type="term" value="P:signal transduction"/>
    <property type="evidence" value="ECO:0007669"/>
    <property type="project" value="UniProtKB-KW"/>
</dbReference>
<keyword evidence="9" id="KW-1185">Reference proteome</keyword>
<feature type="domain" description="Methyl-accepting transducer" evidence="6">
    <location>
        <begin position="453"/>
        <end position="667"/>
    </location>
</feature>
<dbReference type="Pfam" id="PF18947">
    <property type="entry name" value="HAMP_2"/>
    <property type="match status" value="2"/>
</dbReference>
<dbReference type="InterPro" id="IPR004090">
    <property type="entry name" value="Chemotax_Me-accpt_rcpt"/>
</dbReference>
<keyword evidence="4" id="KW-0807">Transducer</keyword>
<dbReference type="InterPro" id="IPR051310">
    <property type="entry name" value="MCP_chemotaxis"/>
</dbReference>
<evidence type="ECO:0000256" key="1">
    <source>
        <dbReference type="ARBA" id="ARBA00004370"/>
    </source>
</evidence>
<dbReference type="InterPro" id="IPR024478">
    <property type="entry name" value="HlyB_4HB_MCP"/>
</dbReference>
<accession>A0AAW9Q8J3</accession>
<dbReference type="Gene3D" id="1.20.120.1530">
    <property type="match status" value="1"/>
</dbReference>
<keyword evidence="5" id="KW-0472">Membrane</keyword>
<dbReference type="RefSeq" id="WP_332291780.1">
    <property type="nucleotide sequence ID" value="NZ_JAZIBG010000041.1"/>
</dbReference>
<gene>
    <name evidence="8" type="ORF">V4F39_20555</name>
</gene>
<dbReference type="EMBL" id="JAZIBG010000041">
    <property type="protein sequence ID" value="MEF7616318.1"/>
    <property type="molecule type" value="Genomic_DNA"/>
</dbReference>
<dbReference type="SMART" id="SM00304">
    <property type="entry name" value="HAMP"/>
    <property type="match status" value="3"/>
</dbReference>
<protein>
    <submittedName>
        <fullName evidence="8">Methyl-accepting chemotaxis protein</fullName>
    </submittedName>
</protein>
<comment type="caution">
    <text evidence="8">The sequence shown here is derived from an EMBL/GenBank/DDBJ whole genome shotgun (WGS) entry which is preliminary data.</text>
</comment>
<comment type="subcellular location">
    <subcellularLocation>
        <location evidence="1">Membrane</location>
    </subcellularLocation>
</comment>
<dbReference type="CDD" id="cd19411">
    <property type="entry name" value="MCP2201-like_sensor"/>
    <property type="match status" value="1"/>
</dbReference>
<dbReference type="Pfam" id="PF00015">
    <property type="entry name" value="MCPsignal"/>
    <property type="match status" value="1"/>
</dbReference>
<evidence type="ECO:0000259" key="6">
    <source>
        <dbReference type="PROSITE" id="PS50111"/>
    </source>
</evidence>
<dbReference type="InterPro" id="IPR004089">
    <property type="entry name" value="MCPsignal_dom"/>
</dbReference>
<evidence type="ECO:0000256" key="4">
    <source>
        <dbReference type="PROSITE-ProRule" id="PRU00284"/>
    </source>
</evidence>
<feature type="domain" description="HAMP" evidence="7">
    <location>
        <begin position="396"/>
        <end position="448"/>
    </location>
</feature>
<dbReference type="PANTHER" id="PTHR43531:SF11">
    <property type="entry name" value="METHYL-ACCEPTING CHEMOTAXIS PROTEIN 3"/>
    <property type="match status" value="1"/>
</dbReference>
<dbReference type="Gene3D" id="1.10.287.950">
    <property type="entry name" value="Methyl-accepting chemotaxis protein"/>
    <property type="match status" value="1"/>
</dbReference>
<feature type="domain" description="HAMP" evidence="7">
    <location>
        <begin position="305"/>
        <end position="357"/>
    </location>
</feature>
<dbReference type="FunFam" id="1.10.287.950:FF:000001">
    <property type="entry name" value="Methyl-accepting chemotaxis sensory transducer"/>
    <property type="match status" value="1"/>
</dbReference>
<sequence>MFSSMKIGTRIGLGFAAVIVLMLAMGGFAILQMGKVNDSSTDIADNWLPSIRYVEEMNTNTSDLRILELQHVISEKPEDMQRFERAHAELMNVFGRNRDHYAKLISTPEERAIYETFSKQFDAYLVVHNRVVELSRGLKTQEAMALLNGDAQRLFDELSGQLQKLVDMNVAGGAAASEAGDVLYDSARGWIVGVIALCAVLAVAISTFIVMGLLKLLGGEPAYVSEIAGKVARGDLALEVRTKPNDETSALAAMKRMVDKLKQVIEGQRRVVAAANEGRFDVRVDLKGLEGFQQEMGEGLNTLVATIGGSIDDSVRVMGAIAQGDLGKTIDKPYSGAFGEMKQYVNNTVGKLQQVIEGQRRVVAAANRGNFEERVPLEGLQGFQRELGEGLNELVATTGGSISDVVRVMGAMSEGDLTQSITKDYQGAFGEMKQYVNNTVGKLAQVVAEVNSGAEALAGASEEVSATAQSLSQASSEQAAGVEETSASIEQMTASIAQNTENAKVTDGMATKASSEAAEGGEAVKATVVAMKQIAQKIGIIDDIAYQTNLLALNAAIEAARAGEHGKGFAVVAAEVRKLAERSQVAAQEIGTVASSVDLAERAGKLLDEMVPSIKKTSDLVQEITAASQEQSSGVGQINAAVVQLSQTTQQNASSSEELAATSEEMSAQAEQLQRTMSFFKLNPGQRVDAEAAAPARRVVRAAQASSRRSSAAAPRTAAAAVAAVDEAHFTSF</sequence>
<dbReference type="InterPro" id="IPR047347">
    <property type="entry name" value="YvaQ-like_sensor"/>
</dbReference>
<evidence type="ECO:0000256" key="5">
    <source>
        <dbReference type="SAM" id="Phobius"/>
    </source>
</evidence>
<dbReference type="PRINTS" id="PR00260">
    <property type="entry name" value="CHEMTRNSDUCR"/>
</dbReference>
<dbReference type="PANTHER" id="PTHR43531">
    <property type="entry name" value="PROTEIN ICFG"/>
    <property type="match status" value="1"/>
</dbReference>